<dbReference type="PANTHER" id="PTHR39450">
    <property type="entry name" value="MOLYBDOPTERIN OXIDOREDUCTASE, 4FE-4S CLUSTER-BINDING SUBUNIT"/>
    <property type="match status" value="1"/>
</dbReference>
<gene>
    <name evidence="1" type="ORF">HMPREF1250_1788</name>
</gene>
<dbReference type="STRING" id="1111454.HMPREF1250_1788"/>
<sequence length="124" mass="13178">MMSTEIKKMNCINCPMGCTLTVEINDGTIGQITGNTCPRGITYAQQELTAPKRMLTATVRTQDGALPLLPVVSKEALPKDKVLDCAAFLRGVTAVMPVRTGDVVVADILGLGVDIVASRDMAKK</sequence>
<dbReference type="eggNOG" id="COG3862">
    <property type="taxonomic scope" value="Bacteria"/>
</dbReference>
<dbReference type="Pfam" id="PF07892">
    <property type="entry name" value="DUF1667"/>
    <property type="match status" value="1"/>
</dbReference>
<name>U7UJI4_9FIRM</name>
<proteinExistence type="predicted"/>
<organism evidence="1 2">
    <name type="scientific">Megasphaera vaginalis</name>
    <name type="common">ex Srinivasan et al. 2021</name>
    <dbReference type="NCBI Taxonomy" id="1111454"/>
    <lineage>
        <taxon>Bacteria</taxon>
        <taxon>Bacillati</taxon>
        <taxon>Bacillota</taxon>
        <taxon>Negativicutes</taxon>
        <taxon>Veillonellales</taxon>
        <taxon>Veillonellaceae</taxon>
        <taxon>Megasphaera</taxon>
    </lineage>
</organism>
<evidence type="ECO:0000313" key="1">
    <source>
        <dbReference type="EMBL" id="ERT58623.1"/>
    </source>
</evidence>
<dbReference type="Gene3D" id="3.10.530.10">
    <property type="entry name" value="CPE0013-like"/>
    <property type="match status" value="1"/>
</dbReference>
<dbReference type="SUPFAM" id="SSF53706">
    <property type="entry name" value="Formate dehydrogenase/DMSO reductase, domains 1-3"/>
    <property type="match status" value="1"/>
</dbReference>
<reference evidence="1 2" key="1">
    <citation type="submission" date="2013-09" db="EMBL/GenBank/DDBJ databases">
        <authorList>
            <person name="Durkin A.S."/>
            <person name="Haft D.R."/>
            <person name="McCorrison J."/>
            <person name="Torralba M."/>
            <person name="Gillis M."/>
            <person name="Haft D.H."/>
            <person name="Methe B."/>
            <person name="Sutton G."/>
            <person name="Nelson K.E."/>
        </authorList>
    </citation>
    <scope>NUCLEOTIDE SEQUENCE [LARGE SCALE GENOMIC DNA]</scope>
    <source>
        <strain evidence="1 2">BV3C16-1</strain>
    </source>
</reference>
<dbReference type="RefSeq" id="WP_023053922.1">
    <property type="nucleotide sequence ID" value="NZ_AWXA01000041.1"/>
</dbReference>
<comment type="caution">
    <text evidence="1">The sequence shown here is derived from an EMBL/GenBank/DDBJ whole genome shotgun (WGS) entry which is preliminary data.</text>
</comment>
<dbReference type="PANTHER" id="PTHR39450:SF1">
    <property type="entry name" value="DUF1667 DOMAIN-CONTAINING PROTEIN"/>
    <property type="match status" value="1"/>
</dbReference>
<dbReference type="InterPro" id="IPR012460">
    <property type="entry name" value="DUF1667"/>
</dbReference>
<dbReference type="Proteomes" id="UP000017090">
    <property type="component" value="Unassembled WGS sequence"/>
</dbReference>
<dbReference type="PATRIC" id="fig|1111454.3.peg.1453"/>
<protein>
    <submittedName>
        <fullName evidence="1">PF07892 family protein</fullName>
    </submittedName>
</protein>
<accession>U7UJI4</accession>
<keyword evidence="2" id="KW-1185">Reference proteome</keyword>
<evidence type="ECO:0000313" key="2">
    <source>
        <dbReference type="Proteomes" id="UP000017090"/>
    </source>
</evidence>
<dbReference type="InterPro" id="IPR036593">
    <property type="entry name" value="CPE0013-like_sf"/>
</dbReference>
<dbReference type="EMBL" id="AWXA01000041">
    <property type="protein sequence ID" value="ERT58623.1"/>
    <property type="molecule type" value="Genomic_DNA"/>
</dbReference>
<dbReference type="AlphaFoldDB" id="U7UJI4"/>
<dbReference type="SUPFAM" id="SSF160148">
    <property type="entry name" value="CPE0013-like"/>
    <property type="match status" value="1"/>
</dbReference>